<evidence type="ECO:0000313" key="2">
    <source>
        <dbReference type="EMBL" id="MUN39166.1"/>
    </source>
</evidence>
<feature type="region of interest" description="Disordered" evidence="1">
    <location>
        <begin position="67"/>
        <end position="89"/>
    </location>
</feature>
<name>A0A7K1L4J1_9ACTN</name>
<feature type="compositionally biased region" description="Pro residues" evidence="1">
    <location>
        <begin position="73"/>
        <end position="89"/>
    </location>
</feature>
<dbReference type="RefSeq" id="WP_156218329.1">
    <property type="nucleotide sequence ID" value="NZ_WOFH01000007.1"/>
</dbReference>
<reference evidence="2 3" key="1">
    <citation type="submission" date="2019-11" db="EMBL/GenBank/DDBJ databases">
        <authorList>
            <person name="Cao P."/>
        </authorList>
    </citation>
    <scope>NUCLEOTIDE SEQUENCE [LARGE SCALE GENOMIC DNA]</scope>
    <source>
        <strain evidence="2 3">NEAU-AAG5</strain>
    </source>
</reference>
<dbReference type="EMBL" id="WOFH01000007">
    <property type="protein sequence ID" value="MUN39166.1"/>
    <property type="molecule type" value="Genomic_DNA"/>
</dbReference>
<keyword evidence="3" id="KW-1185">Reference proteome</keyword>
<proteinExistence type="predicted"/>
<accession>A0A7K1L4J1</accession>
<evidence type="ECO:0000256" key="1">
    <source>
        <dbReference type="SAM" id="MobiDB-lite"/>
    </source>
</evidence>
<gene>
    <name evidence="2" type="ORF">GNZ18_21555</name>
</gene>
<protein>
    <submittedName>
        <fullName evidence="2">Uncharacterized protein</fullName>
    </submittedName>
</protein>
<evidence type="ECO:0000313" key="3">
    <source>
        <dbReference type="Proteomes" id="UP000432015"/>
    </source>
</evidence>
<sequence>MREEIAPHDEVLARFTGARLYERGEDGLAYLAERAGVPYLLVRPGPEAPDMLVLAFEDELERASYLAGRGRPVPGPRPPLPRAHPTPAH</sequence>
<dbReference type="Proteomes" id="UP000432015">
    <property type="component" value="Unassembled WGS sequence"/>
</dbReference>
<organism evidence="2 3">
    <name type="scientific">Actinomadura litoris</name>
    <dbReference type="NCBI Taxonomy" id="2678616"/>
    <lineage>
        <taxon>Bacteria</taxon>
        <taxon>Bacillati</taxon>
        <taxon>Actinomycetota</taxon>
        <taxon>Actinomycetes</taxon>
        <taxon>Streptosporangiales</taxon>
        <taxon>Thermomonosporaceae</taxon>
        <taxon>Actinomadura</taxon>
    </lineage>
</organism>
<comment type="caution">
    <text evidence="2">The sequence shown here is derived from an EMBL/GenBank/DDBJ whole genome shotgun (WGS) entry which is preliminary data.</text>
</comment>
<dbReference type="AlphaFoldDB" id="A0A7K1L4J1"/>